<evidence type="ECO:0000256" key="3">
    <source>
        <dbReference type="ARBA" id="ARBA00022989"/>
    </source>
</evidence>
<dbReference type="AlphaFoldDB" id="A0A512AN82"/>
<comment type="subcellular location">
    <subcellularLocation>
        <location evidence="1">Membrane</location>
        <topology evidence="1">Single-pass membrane protein</topology>
    </subcellularLocation>
</comment>
<reference evidence="8 9" key="1">
    <citation type="submission" date="2019-07" db="EMBL/GenBank/DDBJ databases">
        <title>Whole genome shotgun sequence of Novosphingobium sediminis NBRC 106119.</title>
        <authorList>
            <person name="Hosoyama A."/>
            <person name="Uohara A."/>
            <person name="Ohji S."/>
            <person name="Ichikawa N."/>
        </authorList>
    </citation>
    <scope>NUCLEOTIDE SEQUENCE [LARGE SCALE GENOMIC DNA]</scope>
    <source>
        <strain evidence="8 9">NBRC 106119</strain>
    </source>
</reference>
<evidence type="ECO:0000313" key="8">
    <source>
        <dbReference type="EMBL" id="GEO01170.1"/>
    </source>
</evidence>
<organism evidence="8 9">
    <name type="scientific">Novosphingobium sediminis</name>
    <dbReference type="NCBI Taxonomy" id="707214"/>
    <lineage>
        <taxon>Bacteria</taxon>
        <taxon>Pseudomonadati</taxon>
        <taxon>Pseudomonadota</taxon>
        <taxon>Alphaproteobacteria</taxon>
        <taxon>Sphingomonadales</taxon>
        <taxon>Sphingomonadaceae</taxon>
        <taxon>Novosphingobium</taxon>
    </lineage>
</organism>
<protein>
    <submittedName>
        <fullName evidence="8">Conjugal transfer protein TraJ</fullName>
    </submittedName>
</protein>
<dbReference type="Pfam" id="PF04335">
    <property type="entry name" value="VirB8"/>
    <property type="match status" value="1"/>
</dbReference>
<dbReference type="Proteomes" id="UP000321464">
    <property type="component" value="Unassembled WGS sequence"/>
</dbReference>
<dbReference type="GO" id="GO:0016020">
    <property type="term" value="C:membrane"/>
    <property type="evidence" value="ECO:0007669"/>
    <property type="project" value="UniProtKB-SubCell"/>
</dbReference>
<feature type="domain" description="Bacterial virulence protein VirB8" evidence="7">
    <location>
        <begin position="20"/>
        <end position="228"/>
    </location>
</feature>
<dbReference type="InterPro" id="IPR032710">
    <property type="entry name" value="NTF2-like_dom_sf"/>
</dbReference>
<dbReference type="Gene3D" id="3.10.450.230">
    <property type="entry name" value="VirB8 protein"/>
    <property type="match status" value="1"/>
</dbReference>
<evidence type="ECO:0000256" key="6">
    <source>
        <dbReference type="SAM" id="Phobius"/>
    </source>
</evidence>
<keyword evidence="4 6" id="KW-0472">Membrane</keyword>
<feature type="transmembrane region" description="Helical" evidence="6">
    <location>
        <begin position="40"/>
        <end position="62"/>
    </location>
</feature>
<keyword evidence="3 6" id="KW-1133">Transmembrane helix</keyword>
<evidence type="ECO:0000256" key="5">
    <source>
        <dbReference type="SAM" id="MobiDB-lite"/>
    </source>
</evidence>
<evidence type="ECO:0000259" key="7">
    <source>
        <dbReference type="Pfam" id="PF04335"/>
    </source>
</evidence>
<sequence length="265" mass="28528">MKNEVSSDKAAARKAYYASAESWAADRTEQMARTLRLTRLLAAGAAAVAVIEAIALIAITPLKTVVPYTIMVDRTTGFATVLDEKAVPNIKPDSALTQSLLAQYVVARETFDVAGLQGQYRKVALWSGEQARRDYLGQMQSGNPESPINRYPRGTIVETVIESVTPMADNAALVRFYTQRRDRGQEPGAPSYWVSLVRFRFSGTPMALNDRLINPLGFQVVHYRRDQEAPPPVSAATQASADNTASGAALPLPAPSASAGGSASQ</sequence>
<dbReference type="InterPro" id="IPR026264">
    <property type="entry name" value="VirB8/PtlE"/>
</dbReference>
<dbReference type="PIRSF" id="PIRSF003299">
    <property type="entry name" value="VirB8_PtlE"/>
    <property type="match status" value="1"/>
</dbReference>
<evidence type="ECO:0000256" key="2">
    <source>
        <dbReference type="ARBA" id="ARBA00022692"/>
    </source>
</evidence>
<dbReference type="SUPFAM" id="SSF54427">
    <property type="entry name" value="NTF2-like"/>
    <property type="match status" value="1"/>
</dbReference>
<feature type="region of interest" description="Disordered" evidence="5">
    <location>
        <begin position="227"/>
        <end position="265"/>
    </location>
</feature>
<accession>A0A512AN82</accession>
<feature type="compositionally biased region" description="Polar residues" evidence="5">
    <location>
        <begin position="235"/>
        <end position="244"/>
    </location>
</feature>
<comment type="caution">
    <text evidence="8">The sequence shown here is derived from an EMBL/GenBank/DDBJ whole genome shotgun (WGS) entry which is preliminary data.</text>
</comment>
<gene>
    <name evidence="8" type="primary">virB8</name>
    <name evidence="8" type="ORF">NSE01_30020</name>
</gene>
<dbReference type="OrthoDB" id="7366154at2"/>
<evidence type="ECO:0000256" key="4">
    <source>
        <dbReference type="ARBA" id="ARBA00023136"/>
    </source>
</evidence>
<evidence type="ECO:0000313" key="9">
    <source>
        <dbReference type="Proteomes" id="UP000321464"/>
    </source>
</evidence>
<evidence type="ECO:0000256" key="1">
    <source>
        <dbReference type="ARBA" id="ARBA00004167"/>
    </source>
</evidence>
<proteinExistence type="predicted"/>
<dbReference type="CDD" id="cd16424">
    <property type="entry name" value="VirB8"/>
    <property type="match status" value="1"/>
</dbReference>
<dbReference type="InterPro" id="IPR007430">
    <property type="entry name" value="VirB8"/>
</dbReference>
<keyword evidence="2 6" id="KW-0812">Transmembrane</keyword>
<dbReference type="RefSeq" id="WP_147160501.1">
    <property type="nucleotide sequence ID" value="NZ_BJYR01000020.1"/>
</dbReference>
<keyword evidence="9" id="KW-1185">Reference proteome</keyword>
<feature type="compositionally biased region" description="Low complexity" evidence="5">
    <location>
        <begin position="245"/>
        <end position="265"/>
    </location>
</feature>
<dbReference type="GO" id="GO:0030255">
    <property type="term" value="P:protein secretion by the type IV secretion system"/>
    <property type="evidence" value="ECO:0007669"/>
    <property type="project" value="InterPro"/>
</dbReference>
<name>A0A512AN82_9SPHN</name>
<dbReference type="EMBL" id="BJYR01000020">
    <property type="protein sequence ID" value="GEO01170.1"/>
    <property type="molecule type" value="Genomic_DNA"/>
</dbReference>